<protein>
    <submittedName>
        <fullName evidence="1">Uncharacterized protein</fullName>
    </submittedName>
</protein>
<evidence type="ECO:0000313" key="2">
    <source>
        <dbReference type="Proteomes" id="UP001285908"/>
    </source>
</evidence>
<gene>
    <name evidence="1" type="ORF">B0T23DRAFT_42654</name>
</gene>
<dbReference type="AlphaFoldDB" id="A0AAJ0MLQ7"/>
<dbReference type="Proteomes" id="UP001285908">
    <property type="component" value="Unassembled WGS sequence"/>
</dbReference>
<sequence>MLRVGEMLRHSVFLQRPRSVLPFPGPPRFPKTKHKAGEHVFIWLVTSAPRHPFICVGTIHDLSRLIYQACATLVRSTHLGMKKADRKRSRQWASDTGATVGAKVRQITRTSVRVWFAQPMTEQSGVTAPIWIYA</sequence>
<proteinExistence type="predicted"/>
<dbReference type="RefSeq" id="XP_062688067.1">
    <property type="nucleotide sequence ID" value="XM_062839995.1"/>
</dbReference>
<evidence type="ECO:0000313" key="1">
    <source>
        <dbReference type="EMBL" id="KAK3485163.1"/>
    </source>
</evidence>
<name>A0AAJ0MLQ7_9PEZI</name>
<keyword evidence="2" id="KW-1185">Reference proteome</keyword>
<dbReference type="EMBL" id="JAULSX010000010">
    <property type="protein sequence ID" value="KAK3485163.1"/>
    <property type="molecule type" value="Genomic_DNA"/>
</dbReference>
<accession>A0AAJ0MLQ7</accession>
<reference evidence="1 2" key="1">
    <citation type="journal article" date="2023" name="Mol. Phylogenet. Evol.">
        <title>Genome-scale phylogeny and comparative genomics of the fungal order Sordariales.</title>
        <authorList>
            <person name="Hensen N."/>
            <person name="Bonometti L."/>
            <person name="Westerberg I."/>
            <person name="Brannstrom I.O."/>
            <person name="Guillou S."/>
            <person name="Cros-Aarteil S."/>
            <person name="Calhoun S."/>
            <person name="Haridas S."/>
            <person name="Kuo A."/>
            <person name="Mondo S."/>
            <person name="Pangilinan J."/>
            <person name="Riley R."/>
            <person name="LaButti K."/>
            <person name="Andreopoulos B."/>
            <person name="Lipzen A."/>
            <person name="Chen C."/>
            <person name="Yan M."/>
            <person name="Daum C."/>
            <person name="Ng V."/>
            <person name="Clum A."/>
            <person name="Steindorff A."/>
            <person name="Ohm R.A."/>
            <person name="Martin F."/>
            <person name="Silar P."/>
            <person name="Natvig D.O."/>
            <person name="Lalanne C."/>
            <person name="Gautier V."/>
            <person name="Ament-Velasquez S.L."/>
            <person name="Kruys A."/>
            <person name="Hutchinson M.I."/>
            <person name="Powell A.J."/>
            <person name="Barry K."/>
            <person name="Miller A.N."/>
            <person name="Grigoriev I.V."/>
            <person name="Debuchy R."/>
            <person name="Gladieux P."/>
            <person name="Hiltunen Thoren M."/>
            <person name="Johannesson H."/>
        </authorList>
    </citation>
    <scope>NUCLEOTIDE SEQUENCE [LARGE SCALE GENOMIC DNA]</scope>
    <source>
        <strain evidence="1 2">FGSC 10403</strain>
    </source>
</reference>
<dbReference type="GeneID" id="87877617"/>
<organism evidence="1 2">
    <name type="scientific">Neurospora hispaniola</name>
    <dbReference type="NCBI Taxonomy" id="588809"/>
    <lineage>
        <taxon>Eukaryota</taxon>
        <taxon>Fungi</taxon>
        <taxon>Dikarya</taxon>
        <taxon>Ascomycota</taxon>
        <taxon>Pezizomycotina</taxon>
        <taxon>Sordariomycetes</taxon>
        <taxon>Sordariomycetidae</taxon>
        <taxon>Sordariales</taxon>
        <taxon>Sordariaceae</taxon>
        <taxon>Neurospora</taxon>
    </lineage>
</organism>
<comment type="caution">
    <text evidence="1">The sequence shown here is derived from an EMBL/GenBank/DDBJ whole genome shotgun (WGS) entry which is preliminary data.</text>
</comment>